<evidence type="ECO:0000313" key="2">
    <source>
        <dbReference type="EMBL" id="PSU34728.1"/>
    </source>
</evidence>
<dbReference type="Proteomes" id="UP000241222">
    <property type="component" value="Unassembled WGS sequence"/>
</dbReference>
<keyword evidence="1" id="KW-0812">Transmembrane</keyword>
<feature type="transmembrane region" description="Helical" evidence="1">
    <location>
        <begin position="66"/>
        <end position="84"/>
    </location>
</feature>
<feature type="transmembrane region" description="Helical" evidence="1">
    <location>
        <begin position="42"/>
        <end position="59"/>
    </location>
</feature>
<gene>
    <name evidence="2" type="ORF">C9I99_06435</name>
</gene>
<dbReference type="RefSeq" id="WP_107348053.1">
    <property type="nucleotide sequence ID" value="NZ_PYMH01000002.1"/>
</dbReference>
<evidence type="ECO:0000256" key="1">
    <source>
        <dbReference type="SAM" id="Phobius"/>
    </source>
</evidence>
<proteinExistence type="predicted"/>
<dbReference type="EMBL" id="PYMH01000002">
    <property type="protein sequence ID" value="PSU34728.1"/>
    <property type="molecule type" value="Genomic_DNA"/>
</dbReference>
<evidence type="ECO:0000313" key="3">
    <source>
        <dbReference type="Proteomes" id="UP000241222"/>
    </source>
</evidence>
<feature type="transmembrane region" description="Helical" evidence="1">
    <location>
        <begin position="96"/>
        <end position="113"/>
    </location>
</feature>
<reference evidence="2 3" key="1">
    <citation type="submission" date="2018-03" db="EMBL/GenBank/DDBJ databases">
        <title>Whole genome sequencing of Histamine producing bacteria.</title>
        <authorList>
            <person name="Butler K."/>
        </authorList>
    </citation>
    <scope>NUCLEOTIDE SEQUENCE [LARGE SCALE GENOMIC DNA]</scope>
    <source>
        <strain evidence="2 3">JCM 13586</strain>
    </source>
</reference>
<sequence length="123" mass="14435">MNVKLLKNLSESTLCIAVFYTCFHWLMVRFTGDFYTDTLGKFFRFYIASSVLFIVLEILQFYRGSAWGYMAYAFATIAIMTSSFEPNVMNELALQLMMSLGALGFVFCMYQWWEDKGWEDSEY</sequence>
<accession>A0A2T3J0X8</accession>
<protein>
    <submittedName>
        <fullName evidence="2">Uncharacterized protein</fullName>
    </submittedName>
</protein>
<dbReference type="AlphaFoldDB" id="A0A2T3J0X8"/>
<dbReference type="OrthoDB" id="5826114at2"/>
<feature type="transmembrane region" description="Helical" evidence="1">
    <location>
        <begin position="12"/>
        <end position="30"/>
    </location>
</feature>
<comment type="caution">
    <text evidence="2">The sequence shown here is derived from an EMBL/GenBank/DDBJ whole genome shotgun (WGS) entry which is preliminary data.</text>
</comment>
<keyword evidence="3" id="KW-1185">Reference proteome</keyword>
<name>A0A2T3J0X8_9GAMM</name>
<keyword evidence="1" id="KW-0472">Membrane</keyword>
<organism evidence="2 3">
    <name type="scientific">Photobacterium lutimaris</name>
    <dbReference type="NCBI Taxonomy" id="388278"/>
    <lineage>
        <taxon>Bacteria</taxon>
        <taxon>Pseudomonadati</taxon>
        <taxon>Pseudomonadota</taxon>
        <taxon>Gammaproteobacteria</taxon>
        <taxon>Vibrionales</taxon>
        <taxon>Vibrionaceae</taxon>
        <taxon>Photobacterium</taxon>
    </lineage>
</organism>
<keyword evidence="1" id="KW-1133">Transmembrane helix</keyword>